<keyword evidence="3 6" id="KW-0812">Transmembrane</keyword>
<dbReference type="EMBL" id="JACSRA010000036">
    <property type="protein sequence ID" value="MBD7913141.1"/>
    <property type="molecule type" value="Genomic_DNA"/>
</dbReference>
<dbReference type="PANTHER" id="PTHR47755:SF1">
    <property type="entry name" value="CELL DIVISION PROTEIN FTSX"/>
    <property type="match status" value="1"/>
</dbReference>
<gene>
    <name evidence="8" type="ORF">H9661_17460</name>
</gene>
<feature type="transmembrane region" description="Helical" evidence="6">
    <location>
        <begin position="21"/>
        <end position="44"/>
    </location>
</feature>
<feature type="transmembrane region" description="Helical" evidence="6">
    <location>
        <begin position="102"/>
        <end position="130"/>
    </location>
</feature>
<feature type="transmembrane region" description="Helical" evidence="6">
    <location>
        <begin position="56"/>
        <end position="81"/>
    </location>
</feature>
<dbReference type="RefSeq" id="WP_143316824.1">
    <property type="nucleotide sequence ID" value="NZ_JACSRA010000036.1"/>
</dbReference>
<evidence type="ECO:0000256" key="6">
    <source>
        <dbReference type="SAM" id="Phobius"/>
    </source>
</evidence>
<accession>A0ABR8PYB1</accession>
<reference evidence="8 9" key="1">
    <citation type="submission" date="2020-08" db="EMBL/GenBank/DDBJ databases">
        <title>A Genomic Blueprint of the Chicken Gut Microbiome.</title>
        <authorList>
            <person name="Gilroy R."/>
            <person name="Ravi A."/>
            <person name="Getino M."/>
            <person name="Pursley I."/>
            <person name="Horton D.L."/>
            <person name="Alikhan N.-F."/>
            <person name="Baker D."/>
            <person name="Gharbi K."/>
            <person name="Hall N."/>
            <person name="Watson M."/>
            <person name="Adriaenssens E.M."/>
            <person name="Foster-Nyarko E."/>
            <person name="Jarju S."/>
            <person name="Secka A."/>
            <person name="Antonio M."/>
            <person name="Oren A."/>
            <person name="Chaudhuri R."/>
            <person name="La Ragione R.M."/>
            <person name="Hildebrand F."/>
            <person name="Pallen M.J."/>
        </authorList>
    </citation>
    <scope>NUCLEOTIDE SEQUENCE [LARGE SCALE GENOMIC DNA]</scope>
    <source>
        <strain evidence="8 9">Sa3CVN1</strain>
    </source>
</reference>
<dbReference type="InterPro" id="IPR004513">
    <property type="entry name" value="FtsX"/>
</dbReference>
<evidence type="ECO:0000259" key="7">
    <source>
        <dbReference type="Pfam" id="PF02687"/>
    </source>
</evidence>
<keyword evidence="4 6" id="KW-1133">Transmembrane helix</keyword>
<feature type="domain" description="ABC3 transporter permease C-terminal" evidence="7">
    <location>
        <begin position="62"/>
        <end position="144"/>
    </location>
</feature>
<dbReference type="InterPro" id="IPR003838">
    <property type="entry name" value="ABC3_permease_C"/>
</dbReference>
<evidence type="ECO:0000256" key="3">
    <source>
        <dbReference type="ARBA" id="ARBA00022692"/>
    </source>
</evidence>
<protein>
    <submittedName>
        <fullName evidence="8">FtsX-like permease family protein</fullName>
    </submittedName>
</protein>
<sequence length="182" mass="20908">MKAYKVKYFFEYAIKSLKRNITTTIASMISISIAVFIVRLFLLYMFSVKEIAEKELMLIGVSMFVLIIGVLLFLIITIIKMSMFCREYEISVMKAIGATDWFVRWIFITEGLIIGIIGALLGSISMFTLYEVLYDKLIVFADLFNRIDSTLVNERMLLQYGIIGAFIGIIGYSISLRKILKR</sequence>
<dbReference type="Proteomes" id="UP000627781">
    <property type="component" value="Unassembled WGS sequence"/>
</dbReference>
<name>A0ABR8PYB1_9CLOT</name>
<evidence type="ECO:0000313" key="9">
    <source>
        <dbReference type="Proteomes" id="UP000627781"/>
    </source>
</evidence>
<evidence type="ECO:0000256" key="4">
    <source>
        <dbReference type="ARBA" id="ARBA00022989"/>
    </source>
</evidence>
<organism evidence="8 9">
    <name type="scientific">Clostridium cibarium</name>
    <dbReference type="NCBI Taxonomy" id="2762247"/>
    <lineage>
        <taxon>Bacteria</taxon>
        <taxon>Bacillati</taxon>
        <taxon>Bacillota</taxon>
        <taxon>Clostridia</taxon>
        <taxon>Eubacteriales</taxon>
        <taxon>Clostridiaceae</taxon>
        <taxon>Clostridium</taxon>
    </lineage>
</organism>
<evidence type="ECO:0000256" key="5">
    <source>
        <dbReference type="ARBA" id="ARBA00023136"/>
    </source>
</evidence>
<keyword evidence="5 6" id="KW-0472">Membrane</keyword>
<evidence type="ECO:0000313" key="8">
    <source>
        <dbReference type="EMBL" id="MBD7913141.1"/>
    </source>
</evidence>
<feature type="transmembrane region" description="Helical" evidence="6">
    <location>
        <begin position="157"/>
        <end position="176"/>
    </location>
</feature>
<comment type="subcellular location">
    <subcellularLocation>
        <location evidence="1">Cell membrane</location>
        <topology evidence="1">Multi-pass membrane protein</topology>
    </subcellularLocation>
</comment>
<evidence type="ECO:0000256" key="1">
    <source>
        <dbReference type="ARBA" id="ARBA00004651"/>
    </source>
</evidence>
<dbReference type="PANTHER" id="PTHR47755">
    <property type="entry name" value="CELL DIVISION PROTEIN FTSX"/>
    <property type="match status" value="1"/>
</dbReference>
<keyword evidence="2" id="KW-1003">Cell membrane</keyword>
<keyword evidence="9" id="KW-1185">Reference proteome</keyword>
<comment type="caution">
    <text evidence="8">The sequence shown here is derived from an EMBL/GenBank/DDBJ whole genome shotgun (WGS) entry which is preliminary data.</text>
</comment>
<evidence type="ECO:0000256" key="2">
    <source>
        <dbReference type="ARBA" id="ARBA00022475"/>
    </source>
</evidence>
<dbReference type="Pfam" id="PF02687">
    <property type="entry name" value="FtsX"/>
    <property type="match status" value="1"/>
</dbReference>
<proteinExistence type="predicted"/>